<dbReference type="InterPro" id="IPR012340">
    <property type="entry name" value="NA-bd_OB-fold"/>
</dbReference>
<keyword evidence="2 5" id="KW-0812">Transmembrane</keyword>
<dbReference type="AlphaFoldDB" id="A0AB39VP96"/>
<evidence type="ECO:0000256" key="4">
    <source>
        <dbReference type="ARBA" id="ARBA00023136"/>
    </source>
</evidence>
<reference evidence="7" key="1">
    <citation type="submission" date="2024-07" db="EMBL/GenBank/DDBJ databases">
        <authorList>
            <person name="Biller S.J."/>
        </authorList>
    </citation>
    <scope>NUCLEOTIDE SEQUENCE</scope>
    <source>
        <strain evidence="7">WC2420</strain>
    </source>
</reference>
<gene>
    <name evidence="7" type="ORF">AB3G37_19285</name>
</gene>
<dbReference type="EMBL" id="CP165628">
    <property type="protein sequence ID" value="XDU71650.1"/>
    <property type="molecule type" value="Genomic_DNA"/>
</dbReference>
<organism evidence="7">
    <name type="scientific">Rouxiella sp. WC2420</name>
    <dbReference type="NCBI Taxonomy" id="3234145"/>
    <lineage>
        <taxon>Bacteria</taxon>
        <taxon>Pseudomonadati</taxon>
        <taxon>Pseudomonadota</taxon>
        <taxon>Gammaproteobacteria</taxon>
        <taxon>Enterobacterales</taxon>
        <taxon>Yersiniaceae</taxon>
        <taxon>Rouxiella</taxon>
    </lineage>
</organism>
<sequence>MLQQLMASPHLFWLSLGGVLLAAELLGASGYLLWSGVAAALVGLLVWVLPLPWEWQGIAFAVLTVVAALLWANWLKHKPDNSTTNESLNQRGRQMVGLHGHLLEQPENGYSRISIGDSTWRVSCADNLNIGEEVAVTGVEGNTLRVVGLNAPSSIN</sequence>
<feature type="domain" description="NfeD-like C-terminal" evidence="6">
    <location>
        <begin position="94"/>
        <end position="146"/>
    </location>
</feature>
<dbReference type="PANTHER" id="PTHR33507:SF3">
    <property type="entry name" value="INNER MEMBRANE PROTEIN YBBJ"/>
    <property type="match status" value="1"/>
</dbReference>
<name>A0AB39VP96_9GAMM</name>
<proteinExistence type="predicted"/>
<dbReference type="Pfam" id="PF01957">
    <property type="entry name" value="NfeD"/>
    <property type="match status" value="1"/>
</dbReference>
<keyword evidence="3 5" id="KW-1133">Transmembrane helix</keyword>
<keyword evidence="4 5" id="KW-0472">Membrane</keyword>
<feature type="transmembrane region" description="Helical" evidence="5">
    <location>
        <begin position="6"/>
        <end position="26"/>
    </location>
</feature>
<dbReference type="Gene3D" id="2.40.50.140">
    <property type="entry name" value="Nucleic acid-binding proteins"/>
    <property type="match status" value="1"/>
</dbReference>
<dbReference type="PANTHER" id="PTHR33507">
    <property type="entry name" value="INNER MEMBRANE PROTEIN YBBJ"/>
    <property type="match status" value="1"/>
</dbReference>
<evidence type="ECO:0000259" key="6">
    <source>
        <dbReference type="Pfam" id="PF01957"/>
    </source>
</evidence>
<evidence type="ECO:0000256" key="5">
    <source>
        <dbReference type="SAM" id="Phobius"/>
    </source>
</evidence>
<evidence type="ECO:0000256" key="3">
    <source>
        <dbReference type="ARBA" id="ARBA00022989"/>
    </source>
</evidence>
<dbReference type="InterPro" id="IPR002810">
    <property type="entry name" value="NfeD-like_C"/>
</dbReference>
<dbReference type="InterPro" id="IPR052165">
    <property type="entry name" value="Membrane_assoc_protease"/>
</dbReference>
<dbReference type="GO" id="GO:0005886">
    <property type="term" value="C:plasma membrane"/>
    <property type="evidence" value="ECO:0007669"/>
    <property type="project" value="TreeGrafter"/>
</dbReference>
<accession>A0AB39VP96</accession>
<protein>
    <submittedName>
        <fullName evidence="7">NfeD family protein</fullName>
    </submittedName>
</protein>
<dbReference type="RefSeq" id="WP_369788816.1">
    <property type="nucleotide sequence ID" value="NZ_CP165628.1"/>
</dbReference>
<evidence type="ECO:0000256" key="2">
    <source>
        <dbReference type="ARBA" id="ARBA00022692"/>
    </source>
</evidence>
<evidence type="ECO:0000313" key="7">
    <source>
        <dbReference type="EMBL" id="XDU71650.1"/>
    </source>
</evidence>
<dbReference type="SUPFAM" id="SSF141322">
    <property type="entry name" value="NfeD domain-like"/>
    <property type="match status" value="1"/>
</dbReference>
<evidence type="ECO:0000256" key="1">
    <source>
        <dbReference type="ARBA" id="ARBA00004141"/>
    </source>
</evidence>
<comment type="subcellular location">
    <subcellularLocation>
        <location evidence="1">Membrane</location>
        <topology evidence="1">Multi-pass membrane protein</topology>
    </subcellularLocation>
</comment>
<feature type="transmembrane region" description="Helical" evidence="5">
    <location>
        <begin position="55"/>
        <end position="75"/>
    </location>
</feature>